<evidence type="ECO:0000256" key="3">
    <source>
        <dbReference type="ARBA" id="ARBA00022763"/>
    </source>
</evidence>
<dbReference type="GO" id="GO:0005524">
    <property type="term" value="F:ATP binding"/>
    <property type="evidence" value="ECO:0007669"/>
    <property type="project" value="InterPro"/>
</dbReference>
<evidence type="ECO:0000313" key="9">
    <source>
        <dbReference type="Proteomes" id="UP000694567"/>
    </source>
</evidence>
<dbReference type="Pfam" id="PF16413">
    <property type="entry name" value="Mlh1_C"/>
    <property type="match status" value="1"/>
</dbReference>
<feature type="region of interest" description="Disordered" evidence="6">
    <location>
        <begin position="392"/>
        <end position="465"/>
    </location>
</feature>
<dbReference type="Pfam" id="PF13589">
    <property type="entry name" value="HATPase_c_3"/>
    <property type="match status" value="1"/>
</dbReference>
<comment type="similarity">
    <text evidence="2">Belongs to the DNA mismatch repair MutL/HexB family.</text>
</comment>
<dbReference type="CDD" id="cd03483">
    <property type="entry name" value="MutL_Trans_MLH1"/>
    <property type="match status" value="1"/>
</dbReference>
<dbReference type="SUPFAM" id="SSF54211">
    <property type="entry name" value="Ribosomal protein S5 domain 2-like"/>
    <property type="match status" value="1"/>
</dbReference>
<dbReference type="FunFam" id="3.30.230.10:FF:000014">
    <property type="entry name" value="DNA mismatch repair protein Mlh1"/>
    <property type="match status" value="1"/>
</dbReference>
<protein>
    <submittedName>
        <fullName evidence="8">MutL homolog 1</fullName>
    </submittedName>
</protein>
<dbReference type="Gene3D" id="3.30.230.10">
    <property type="match status" value="1"/>
</dbReference>
<dbReference type="Proteomes" id="UP000694567">
    <property type="component" value="Unplaced"/>
</dbReference>
<reference evidence="8" key="1">
    <citation type="submission" date="2025-08" db="UniProtKB">
        <authorList>
            <consortium name="Ensembl"/>
        </authorList>
    </citation>
    <scope>IDENTIFICATION</scope>
</reference>
<dbReference type="GO" id="GO:0016887">
    <property type="term" value="F:ATP hydrolysis activity"/>
    <property type="evidence" value="ECO:0007669"/>
    <property type="project" value="InterPro"/>
</dbReference>
<reference evidence="8" key="2">
    <citation type="submission" date="2025-09" db="UniProtKB">
        <authorList>
            <consortium name="Ensembl"/>
        </authorList>
    </citation>
    <scope>IDENTIFICATION</scope>
</reference>
<sequence>GCAQVGVLRRENPWVLVLNAQGDNAVRKDFLNFLDAKSTSIQVVVKEGGLKLIQVQDNGCGIRKEDLDIVCERFTTSKLQKFEDLASISTYGFRGEALASISHVAHVTVTTKTADAKCAYRAAYSDGKIKAPPKPCAGNQGTQITVEDLFYNVNTRRKALKNPNEEYAKILEVVSRYAIHNSGISFSAKKQGDTVSDVRTLSNASTVDNIRSIFGNAVSRELIEVGCEDASLAFKMKGYITNANYSVKKCIFLLFINHRLVESAALRKAIETVYAAYLPKSTHPFLYLSLEIAPQNVDVNVHPTKHEVHFLHEDSILERVQQHVESKLLGSNSSRMYFTQTLLPGADCSSSEVVKSAASSSAVTKGTSDKVYAHQMVRTDSREQKLDAFLQPVNNPLSTGAPEATTEATAGPPEGAARPQDAEMEDVRAVRKGQNLLRESDSSPTPPRPREDMDIEMEKDDSRKDMTAACTPRRRIINLTSVLTLQEEISNQAHANLQEMLHDHSFVGCVSPQWALAQYQTKLYLLNTTKLSQELFYQILIYDFANFGVLRLSEPAPLYELSMLALEDPESGWTEEDGPKEGLAEYIVEFLKKKTEMLKDYFSLEIDEEGNLIGLPLLIDNYVPPLEGLPMFILRLATEVNWDEEKECFESLSKELAMFYSIRKQYIIDEANLTASQNEDSDSSSTTWKWTVEHVLYKAFRTHLLPPKHFTEDGNILQLANLPDLYKVFERC</sequence>
<dbReference type="Ensembl" id="ENSBOBT00000004165.1">
    <property type="protein sequence ID" value="ENSBOBP00000004064.1"/>
    <property type="gene ID" value="ENSBOBG00000001475.1"/>
</dbReference>
<keyword evidence="9" id="KW-1185">Reference proteome</keyword>
<dbReference type="GO" id="GO:0032389">
    <property type="term" value="C:MutLalpha complex"/>
    <property type="evidence" value="ECO:0007669"/>
    <property type="project" value="TreeGrafter"/>
</dbReference>
<dbReference type="Pfam" id="PF01119">
    <property type="entry name" value="DNA_mis_repair"/>
    <property type="match status" value="1"/>
</dbReference>
<evidence type="ECO:0000259" key="7">
    <source>
        <dbReference type="SMART" id="SM01340"/>
    </source>
</evidence>
<feature type="compositionally biased region" description="Low complexity" evidence="6">
    <location>
        <begin position="399"/>
        <end position="417"/>
    </location>
</feature>
<dbReference type="FunFam" id="3.30.565.10:FF:000003">
    <property type="entry name" value="DNA mismatch repair endonuclease MutL"/>
    <property type="match status" value="1"/>
</dbReference>
<keyword evidence="3" id="KW-0227">DNA damage</keyword>
<dbReference type="AlphaFoldDB" id="A0A8C0EF85"/>
<dbReference type="InterPro" id="IPR038973">
    <property type="entry name" value="MutL/Mlh/Pms-like"/>
</dbReference>
<comment type="subcellular location">
    <subcellularLocation>
        <location evidence="1">Nucleus</location>
    </subcellularLocation>
</comment>
<dbReference type="GO" id="GO:0016446">
    <property type="term" value="P:somatic hypermutation of immunoglobulin genes"/>
    <property type="evidence" value="ECO:0007669"/>
    <property type="project" value="TreeGrafter"/>
</dbReference>
<dbReference type="NCBIfam" id="TIGR00585">
    <property type="entry name" value="mutl"/>
    <property type="match status" value="1"/>
</dbReference>
<evidence type="ECO:0000256" key="4">
    <source>
        <dbReference type="ARBA" id="ARBA00023204"/>
    </source>
</evidence>
<feature type="domain" description="DNA mismatch repair protein S5" evidence="7">
    <location>
        <begin position="210"/>
        <end position="329"/>
    </location>
</feature>
<dbReference type="InterPro" id="IPR014721">
    <property type="entry name" value="Ribsml_uS5_D2-typ_fold_subgr"/>
</dbReference>
<accession>A0A8C0EF85</accession>
<dbReference type="InterPro" id="IPR032189">
    <property type="entry name" value="Mlh1_C"/>
</dbReference>
<dbReference type="InterPro" id="IPR036890">
    <property type="entry name" value="HATPase_C_sf"/>
</dbReference>
<keyword evidence="4" id="KW-0234">DNA repair</keyword>
<keyword evidence="5" id="KW-0539">Nucleus</keyword>
<dbReference type="Gene3D" id="3.30.565.10">
    <property type="entry name" value="Histidine kinase-like ATPase, C-terminal domain"/>
    <property type="match status" value="1"/>
</dbReference>
<proteinExistence type="inferred from homology"/>
<evidence type="ECO:0000256" key="6">
    <source>
        <dbReference type="SAM" id="MobiDB-lite"/>
    </source>
</evidence>
<dbReference type="SMART" id="SM01340">
    <property type="entry name" value="DNA_mis_repair"/>
    <property type="match status" value="1"/>
</dbReference>
<evidence type="ECO:0000313" key="8">
    <source>
        <dbReference type="Ensembl" id="ENSBOBP00000004064.1"/>
    </source>
</evidence>
<dbReference type="GO" id="GO:0030983">
    <property type="term" value="F:mismatched DNA binding"/>
    <property type="evidence" value="ECO:0007669"/>
    <property type="project" value="InterPro"/>
</dbReference>
<dbReference type="InterPro" id="IPR013507">
    <property type="entry name" value="DNA_mismatch_S5_2-like"/>
</dbReference>
<dbReference type="InterPro" id="IPR014762">
    <property type="entry name" value="DNA_mismatch_repair_CS"/>
</dbReference>
<dbReference type="InterPro" id="IPR002099">
    <property type="entry name" value="MutL/Mlh/PMS"/>
</dbReference>
<dbReference type="GO" id="GO:0140664">
    <property type="term" value="F:ATP-dependent DNA damage sensor activity"/>
    <property type="evidence" value="ECO:0007669"/>
    <property type="project" value="InterPro"/>
</dbReference>
<dbReference type="PANTHER" id="PTHR10073">
    <property type="entry name" value="DNA MISMATCH REPAIR PROTEIN MLH, PMS, MUTL"/>
    <property type="match status" value="1"/>
</dbReference>
<dbReference type="GO" id="GO:0006298">
    <property type="term" value="P:mismatch repair"/>
    <property type="evidence" value="ECO:0007669"/>
    <property type="project" value="InterPro"/>
</dbReference>
<name>A0A8C0EF85_BUBBB</name>
<dbReference type="SUPFAM" id="SSF55874">
    <property type="entry name" value="ATPase domain of HSP90 chaperone/DNA topoisomerase II/histidine kinase"/>
    <property type="match status" value="1"/>
</dbReference>
<dbReference type="PANTHER" id="PTHR10073:SF12">
    <property type="entry name" value="DNA MISMATCH REPAIR PROTEIN MLH1"/>
    <property type="match status" value="1"/>
</dbReference>
<organism evidence="8 9">
    <name type="scientific">Bubo bubo</name>
    <name type="common">Eurasian eagle-owl</name>
    <name type="synonym">Strix bubo</name>
    <dbReference type="NCBI Taxonomy" id="30461"/>
    <lineage>
        <taxon>Eukaryota</taxon>
        <taxon>Metazoa</taxon>
        <taxon>Chordata</taxon>
        <taxon>Craniata</taxon>
        <taxon>Vertebrata</taxon>
        <taxon>Euteleostomi</taxon>
        <taxon>Archelosauria</taxon>
        <taxon>Archosauria</taxon>
        <taxon>Dinosauria</taxon>
        <taxon>Saurischia</taxon>
        <taxon>Theropoda</taxon>
        <taxon>Coelurosauria</taxon>
        <taxon>Aves</taxon>
        <taxon>Neognathae</taxon>
        <taxon>Neoaves</taxon>
        <taxon>Telluraves</taxon>
        <taxon>Strigiformes</taxon>
        <taxon>Strigidae</taxon>
        <taxon>Bubo</taxon>
    </lineage>
</organism>
<dbReference type="CDD" id="cd16926">
    <property type="entry name" value="HATPase_MutL-MLH-PMS-like"/>
    <property type="match status" value="1"/>
</dbReference>
<evidence type="ECO:0000256" key="5">
    <source>
        <dbReference type="ARBA" id="ARBA00023242"/>
    </source>
</evidence>
<evidence type="ECO:0000256" key="2">
    <source>
        <dbReference type="ARBA" id="ARBA00006082"/>
    </source>
</evidence>
<dbReference type="InterPro" id="IPR020568">
    <property type="entry name" value="Ribosomal_Su5_D2-typ_SF"/>
</dbReference>
<dbReference type="PROSITE" id="PS00058">
    <property type="entry name" value="DNA_MISMATCH_REPAIR_1"/>
    <property type="match status" value="1"/>
</dbReference>
<evidence type="ECO:0000256" key="1">
    <source>
        <dbReference type="ARBA" id="ARBA00004123"/>
    </source>
</evidence>